<sequence>MSESLKMKKAISFILLCALFLLVSFSSATTEDFPGNEVNTVGNKELTKTTLKNGGDEEKFKFIPHKPFFKIPPKVVPLKPFPPAVGKPIPVNDEKPLPIPGFKKPFLKPFPFVKKPIPKPFIVPKPIPLVKKPFPKPLPKPIPFVKKPIPKPFIKKPFPFPKKPLFPPVNP</sequence>
<evidence type="ECO:0000256" key="1">
    <source>
        <dbReference type="SAM" id="SignalP"/>
    </source>
</evidence>
<dbReference type="Proteomes" id="UP001293593">
    <property type="component" value="Unassembled WGS sequence"/>
</dbReference>
<accession>A0AAE1N8H1</accession>
<dbReference type="EMBL" id="JAWXYG010000001">
    <property type="protein sequence ID" value="KAK4285398.1"/>
    <property type="molecule type" value="Genomic_DNA"/>
</dbReference>
<comment type="caution">
    <text evidence="2">The sequence shown here is derived from an EMBL/GenBank/DDBJ whole genome shotgun (WGS) entry which is preliminary data.</text>
</comment>
<evidence type="ECO:0000313" key="2">
    <source>
        <dbReference type="EMBL" id="KAK4285398.1"/>
    </source>
</evidence>
<gene>
    <name evidence="2" type="ORF">QN277_002098</name>
</gene>
<evidence type="ECO:0000313" key="3">
    <source>
        <dbReference type="Proteomes" id="UP001293593"/>
    </source>
</evidence>
<reference evidence="2" key="1">
    <citation type="submission" date="2023-10" db="EMBL/GenBank/DDBJ databases">
        <title>Chromosome-level genome of the transformable northern wattle, Acacia crassicarpa.</title>
        <authorList>
            <person name="Massaro I."/>
            <person name="Sinha N.R."/>
            <person name="Poethig S."/>
            <person name="Leichty A.R."/>
        </authorList>
    </citation>
    <scope>NUCLEOTIDE SEQUENCE</scope>
    <source>
        <strain evidence="2">Acra3RX</strain>
        <tissue evidence="2">Leaf</tissue>
    </source>
</reference>
<organism evidence="2 3">
    <name type="scientific">Acacia crassicarpa</name>
    <name type="common">northern wattle</name>
    <dbReference type="NCBI Taxonomy" id="499986"/>
    <lineage>
        <taxon>Eukaryota</taxon>
        <taxon>Viridiplantae</taxon>
        <taxon>Streptophyta</taxon>
        <taxon>Embryophyta</taxon>
        <taxon>Tracheophyta</taxon>
        <taxon>Spermatophyta</taxon>
        <taxon>Magnoliopsida</taxon>
        <taxon>eudicotyledons</taxon>
        <taxon>Gunneridae</taxon>
        <taxon>Pentapetalae</taxon>
        <taxon>rosids</taxon>
        <taxon>fabids</taxon>
        <taxon>Fabales</taxon>
        <taxon>Fabaceae</taxon>
        <taxon>Caesalpinioideae</taxon>
        <taxon>mimosoid clade</taxon>
        <taxon>Acacieae</taxon>
        <taxon>Acacia</taxon>
    </lineage>
</organism>
<feature type="signal peptide" evidence="1">
    <location>
        <begin position="1"/>
        <end position="28"/>
    </location>
</feature>
<protein>
    <submittedName>
        <fullName evidence="2">Uncharacterized protein</fullName>
    </submittedName>
</protein>
<name>A0AAE1N8H1_9FABA</name>
<proteinExistence type="predicted"/>
<keyword evidence="1" id="KW-0732">Signal</keyword>
<dbReference type="AlphaFoldDB" id="A0AAE1N8H1"/>
<keyword evidence="3" id="KW-1185">Reference proteome</keyword>
<feature type="chain" id="PRO_5041976964" evidence="1">
    <location>
        <begin position="29"/>
        <end position="171"/>
    </location>
</feature>